<comment type="function">
    <text evidence="9">Catalyzes the 2-thiolation of uridine at the wobble position (U34) of tRNA, leading to the formation of s(2)U34.</text>
</comment>
<dbReference type="Gene3D" id="3.40.50.620">
    <property type="entry name" value="HUPs"/>
    <property type="match status" value="1"/>
</dbReference>
<dbReference type="InterPro" id="IPR046884">
    <property type="entry name" value="MnmA-like_central"/>
</dbReference>
<evidence type="ECO:0000256" key="2">
    <source>
        <dbReference type="ARBA" id="ARBA00022679"/>
    </source>
</evidence>
<dbReference type="Pfam" id="PF20259">
    <property type="entry name" value="tRNA_Me_trans_M"/>
    <property type="match status" value="1"/>
</dbReference>
<keyword evidence="9" id="KW-0963">Cytoplasm</keyword>
<evidence type="ECO:0000256" key="1">
    <source>
        <dbReference type="ARBA" id="ARBA00022555"/>
    </source>
</evidence>
<evidence type="ECO:0000259" key="10">
    <source>
        <dbReference type="Pfam" id="PF20258"/>
    </source>
</evidence>
<evidence type="ECO:0000256" key="8">
    <source>
        <dbReference type="ARBA" id="ARBA00051542"/>
    </source>
</evidence>
<feature type="domain" description="tRNA-specific 2-thiouridylase MnmA-like central" evidence="11">
    <location>
        <begin position="236"/>
        <end position="297"/>
    </location>
</feature>
<name>A0A0G2ASQ9_9BACT</name>
<evidence type="ECO:0000256" key="4">
    <source>
        <dbReference type="ARBA" id="ARBA00022741"/>
    </source>
</evidence>
<protein>
    <recommendedName>
        <fullName evidence="9">tRNA-specific 2-thiouridylase MnmA</fullName>
        <ecNumber evidence="9">2.8.1.13</ecNumber>
    </recommendedName>
</protein>
<dbReference type="FunFam" id="2.30.30.280:FF:000001">
    <property type="entry name" value="tRNA-specific 2-thiouridylase MnmA"/>
    <property type="match status" value="1"/>
</dbReference>
<keyword evidence="1 9" id="KW-0820">tRNA-binding</keyword>
<evidence type="ECO:0000313" key="12">
    <source>
        <dbReference type="EMBL" id="KKW35869.1"/>
    </source>
</evidence>
<sequence>MQSISATKQNTSVPKVFAGLSGGVDSAVAAALLKKQGNDVTGVFIRIVVPEYPCTAGQDKLDAMRAAAHLRIPFLEVDLSKEYQKKVFEISILEFKKGKTPNPDILCNREIKFGLFYDWCRARGADFVAMGHYARRAKSTDFGYGDFLAKKSPEVASPPLGKPPPSVILLSGIDPDKDQSYFLALVPETTLRRTLFPVGYLTKRKVRAFAKKFGLPNAERPDSQGLCFLGPISIGDMLSRELLPSPGKVLNEDGEVIGMHKGAALYTLGQRHGFGAPSSVPLYVIAKNMEKNTITVSPNKFPKKATKTEIILSEMNWIGPVYDGQCFARYRYKQTLIPAELHKNKVTLHEPHYVPLGQILVLYKGDALSQSSSRRRLGMRCLGGGVIDSVKII</sequence>
<dbReference type="EMBL" id="LCRO01000002">
    <property type="protein sequence ID" value="KKW35869.1"/>
    <property type="molecule type" value="Genomic_DNA"/>
</dbReference>
<dbReference type="PATRIC" id="fig|1618605.3.peg.109"/>
<dbReference type="Gene3D" id="2.30.30.280">
    <property type="entry name" value="Adenine nucleotide alpha hydrolases-like domains"/>
    <property type="match status" value="1"/>
</dbReference>
<dbReference type="InterPro" id="IPR004506">
    <property type="entry name" value="MnmA-like"/>
</dbReference>
<dbReference type="GO" id="GO:0000049">
    <property type="term" value="F:tRNA binding"/>
    <property type="evidence" value="ECO:0007669"/>
    <property type="project" value="UniProtKB-KW"/>
</dbReference>
<dbReference type="Pfam" id="PF03054">
    <property type="entry name" value="tRNA_Me_trans"/>
    <property type="match status" value="1"/>
</dbReference>
<dbReference type="AlphaFoldDB" id="A0A0G2ASQ9"/>
<feature type="binding site" evidence="9">
    <location>
        <position position="45"/>
    </location>
    <ligand>
        <name>ATP</name>
        <dbReference type="ChEBI" id="CHEBI:30616"/>
    </ligand>
</feature>
<keyword evidence="4 9" id="KW-0547">Nucleotide-binding</keyword>
<evidence type="ECO:0000256" key="6">
    <source>
        <dbReference type="ARBA" id="ARBA00022884"/>
    </source>
</evidence>
<comment type="subcellular location">
    <subcellularLocation>
        <location evidence="9">Cytoplasm</location>
    </subcellularLocation>
</comment>
<dbReference type="GO" id="GO:0002143">
    <property type="term" value="P:tRNA wobble position uridine thiolation"/>
    <property type="evidence" value="ECO:0007669"/>
    <property type="project" value="TreeGrafter"/>
</dbReference>
<feature type="binding site" evidence="9">
    <location>
        <begin position="19"/>
        <end position="26"/>
    </location>
    <ligand>
        <name>ATP</name>
        <dbReference type="ChEBI" id="CHEBI:30616"/>
    </ligand>
</feature>
<comment type="catalytic activity">
    <reaction evidence="8 9">
        <text>S-sulfanyl-L-cysteinyl-[protein] + uridine(34) in tRNA + AH2 + ATP = 2-thiouridine(34) in tRNA + L-cysteinyl-[protein] + A + AMP + diphosphate + H(+)</text>
        <dbReference type="Rhea" id="RHEA:47032"/>
        <dbReference type="Rhea" id="RHEA-COMP:10131"/>
        <dbReference type="Rhea" id="RHEA-COMP:11726"/>
        <dbReference type="Rhea" id="RHEA-COMP:11727"/>
        <dbReference type="Rhea" id="RHEA-COMP:11728"/>
        <dbReference type="ChEBI" id="CHEBI:13193"/>
        <dbReference type="ChEBI" id="CHEBI:15378"/>
        <dbReference type="ChEBI" id="CHEBI:17499"/>
        <dbReference type="ChEBI" id="CHEBI:29950"/>
        <dbReference type="ChEBI" id="CHEBI:30616"/>
        <dbReference type="ChEBI" id="CHEBI:33019"/>
        <dbReference type="ChEBI" id="CHEBI:61963"/>
        <dbReference type="ChEBI" id="CHEBI:65315"/>
        <dbReference type="ChEBI" id="CHEBI:87170"/>
        <dbReference type="ChEBI" id="CHEBI:456215"/>
        <dbReference type="EC" id="2.8.1.13"/>
    </reaction>
</comment>
<keyword evidence="7" id="KW-1015">Disulfide bond</keyword>
<comment type="caution">
    <text evidence="12">The sequence shown here is derived from an EMBL/GenBank/DDBJ whole genome shotgun (WGS) entry which is preliminary data.</text>
</comment>
<proteinExistence type="inferred from homology"/>
<keyword evidence="3 9" id="KW-0819">tRNA processing</keyword>
<feature type="domain" description="tRNA-specific 2-thiouridylase MnmA-like C-terminal" evidence="10">
    <location>
        <begin position="308"/>
        <end position="367"/>
    </location>
</feature>
<evidence type="ECO:0000256" key="5">
    <source>
        <dbReference type="ARBA" id="ARBA00022840"/>
    </source>
</evidence>
<feature type="site" description="Interaction with tRNA" evidence="9">
    <location>
        <position position="358"/>
    </location>
</feature>
<feature type="active site" description="Cysteine persulfide intermediate" evidence="9">
    <location>
        <position position="227"/>
    </location>
</feature>
<keyword evidence="2 9" id="KW-0808">Transferase</keyword>
<dbReference type="Pfam" id="PF20258">
    <property type="entry name" value="tRNA_Me_trans_C"/>
    <property type="match status" value="1"/>
</dbReference>
<keyword evidence="6 9" id="KW-0694">RNA-binding</keyword>
<dbReference type="EC" id="2.8.1.13" evidence="9"/>
<accession>A0A0G2ASQ9</accession>
<dbReference type="Proteomes" id="UP000034740">
    <property type="component" value="Unassembled WGS sequence"/>
</dbReference>
<evidence type="ECO:0000313" key="13">
    <source>
        <dbReference type="Proteomes" id="UP000034740"/>
    </source>
</evidence>
<reference evidence="12 13" key="1">
    <citation type="journal article" date="2015" name="Nature">
        <title>rRNA introns, odd ribosomes, and small enigmatic genomes across a large radiation of phyla.</title>
        <authorList>
            <person name="Brown C.T."/>
            <person name="Hug L.A."/>
            <person name="Thomas B.C."/>
            <person name="Sharon I."/>
            <person name="Castelle C.J."/>
            <person name="Singh A."/>
            <person name="Wilkins M.J."/>
            <person name="Williams K.H."/>
            <person name="Banfield J.F."/>
        </authorList>
    </citation>
    <scope>NUCLEOTIDE SEQUENCE [LARGE SCALE GENOMIC DNA]</scope>
</reference>
<feature type="active site" description="Nucleophile" evidence="9">
    <location>
        <position position="107"/>
    </location>
</feature>
<dbReference type="HAMAP" id="MF_00144">
    <property type="entry name" value="tRNA_thiouridyl_MnmA"/>
    <property type="match status" value="1"/>
</dbReference>
<keyword evidence="5 9" id="KW-0067">ATP-binding</keyword>
<feature type="binding site" evidence="9">
    <location>
        <position position="131"/>
    </location>
    <ligand>
        <name>ATP</name>
        <dbReference type="ChEBI" id="CHEBI:30616"/>
    </ligand>
</feature>
<gene>
    <name evidence="9" type="primary">mnmA</name>
    <name evidence="12" type="ORF">UY83_C0002G0026</name>
</gene>
<dbReference type="SUPFAM" id="SSF52402">
    <property type="entry name" value="Adenine nucleotide alpha hydrolases-like"/>
    <property type="match status" value="1"/>
</dbReference>
<feature type="region of interest" description="Interaction with tRNA" evidence="9">
    <location>
        <begin position="331"/>
        <end position="332"/>
    </location>
</feature>
<evidence type="ECO:0000256" key="3">
    <source>
        <dbReference type="ARBA" id="ARBA00022694"/>
    </source>
</evidence>
<dbReference type="InterPro" id="IPR023382">
    <property type="entry name" value="MnmA-like_central_sf"/>
</dbReference>
<dbReference type="PANTHER" id="PTHR11933:SF5">
    <property type="entry name" value="MITOCHONDRIAL TRNA-SPECIFIC 2-THIOURIDYLASE 1"/>
    <property type="match status" value="1"/>
</dbReference>
<evidence type="ECO:0000256" key="9">
    <source>
        <dbReference type="HAMAP-Rule" id="MF_00144"/>
    </source>
</evidence>
<dbReference type="CDD" id="cd01998">
    <property type="entry name" value="MnmA_TRMU-like"/>
    <property type="match status" value="1"/>
</dbReference>
<evidence type="ECO:0000259" key="11">
    <source>
        <dbReference type="Pfam" id="PF20259"/>
    </source>
</evidence>
<organism evidence="12 13">
    <name type="scientific">Candidatus Adlerbacteria bacterium GW2011_GWA1_54_10</name>
    <dbReference type="NCBI Taxonomy" id="1618605"/>
    <lineage>
        <taxon>Bacteria</taxon>
        <taxon>Candidatus Adleribacteriota</taxon>
    </lineage>
</organism>
<dbReference type="InterPro" id="IPR014729">
    <property type="entry name" value="Rossmann-like_a/b/a_fold"/>
</dbReference>
<evidence type="ECO:0000256" key="7">
    <source>
        <dbReference type="ARBA" id="ARBA00023157"/>
    </source>
</evidence>
<feature type="region of interest" description="Interaction with target base in tRNA" evidence="9">
    <location>
        <begin position="102"/>
        <end position="104"/>
    </location>
</feature>
<feature type="region of interest" description="Interaction with tRNA" evidence="9">
    <location>
        <begin position="177"/>
        <end position="179"/>
    </location>
</feature>
<dbReference type="GO" id="GO:0005737">
    <property type="term" value="C:cytoplasm"/>
    <property type="evidence" value="ECO:0007669"/>
    <property type="project" value="UniProtKB-SubCell"/>
</dbReference>
<feature type="site" description="Interaction with tRNA" evidence="9">
    <location>
        <position position="132"/>
    </location>
</feature>
<comment type="caution">
    <text evidence="9">Lacks conserved residue(s) required for the propagation of feature annotation.</text>
</comment>
<dbReference type="GO" id="GO:0005524">
    <property type="term" value="F:ATP binding"/>
    <property type="evidence" value="ECO:0007669"/>
    <property type="project" value="UniProtKB-KW"/>
</dbReference>
<dbReference type="GO" id="GO:0103016">
    <property type="term" value="F:tRNA-uridine 2-sulfurtransferase activity"/>
    <property type="evidence" value="ECO:0007669"/>
    <property type="project" value="UniProtKB-EC"/>
</dbReference>
<dbReference type="InterPro" id="IPR046885">
    <property type="entry name" value="MnmA-like_C"/>
</dbReference>
<dbReference type="Gene3D" id="2.40.30.10">
    <property type="entry name" value="Translation factors"/>
    <property type="match status" value="1"/>
</dbReference>
<comment type="similarity">
    <text evidence="9">Belongs to the MnmA/TRMU family.</text>
</comment>
<dbReference type="PANTHER" id="PTHR11933">
    <property type="entry name" value="TRNA 5-METHYLAMINOMETHYL-2-THIOURIDYLATE -METHYLTRANSFERASE"/>
    <property type="match status" value="1"/>
</dbReference>